<feature type="domain" description="OB-fold nucleic acid binding" evidence="6">
    <location>
        <begin position="11"/>
        <end position="104"/>
    </location>
</feature>
<keyword evidence="3" id="KW-0378">Hydrolase</keyword>
<dbReference type="NCBIfam" id="TIGR00237">
    <property type="entry name" value="xseA"/>
    <property type="match status" value="1"/>
</dbReference>
<dbReference type="GO" id="GO:0006308">
    <property type="term" value="P:DNA catabolic process"/>
    <property type="evidence" value="ECO:0007669"/>
    <property type="project" value="InterPro"/>
</dbReference>
<keyword evidence="1" id="KW-0963">Cytoplasm</keyword>
<dbReference type="GO" id="GO:0003676">
    <property type="term" value="F:nucleic acid binding"/>
    <property type="evidence" value="ECO:0007669"/>
    <property type="project" value="InterPro"/>
</dbReference>
<dbReference type="EMBL" id="UINC01091995">
    <property type="protein sequence ID" value="SVC45209.1"/>
    <property type="molecule type" value="Genomic_DNA"/>
</dbReference>
<gene>
    <name evidence="7" type="ORF">METZ01_LOCUS298063</name>
</gene>
<reference evidence="7" key="1">
    <citation type="submission" date="2018-05" db="EMBL/GenBank/DDBJ databases">
        <authorList>
            <person name="Lanie J.A."/>
            <person name="Ng W.-L."/>
            <person name="Kazmierczak K.M."/>
            <person name="Andrzejewski T.M."/>
            <person name="Davidsen T.M."/>
            <person name="Wayne K.J."/>
            <person name="Tettelin H."/>
            <person name="Glass J.I."/>
            <person name="Rusch D."/>
            <person name="Podicherti R."/>
            <person name="Tsui H.-C.T."/>
            <person name="Winkler M.E."/>
        </authorList>
    </citation>
    <scope>NUCLEOTIDE SEQUENCE</scope>
</reference>
<evidence type="ECO:0000259" key="6">
    <source>
        <dbReference type="Pfam" id="PF13742"/>
    </source>
</evidence>
<accession>A0A382M8J4</accession>
<dbReference type="Pfam" id="PF02601">
    <property type="entry name" value="Exonuc_VII_L"/>
    <property type="match status" value="1"/>
</dbReference>
<keyword evidence="2" id="KW-0540">Nuclease</keyword>
<feature type="domain" description="Exonuclease VII large subunit C-terminal" evidence="5">
    <location>
        <begin position="127"/>
        <end position="274"/>
    </location>
</feature>
<dbReference type="GO" id="GO:0008855">
    <property type="term" value="F:exodeoxyribonuclease VII activity"/>
    <property type="evidence" value="ECO:0007669"/>
    <property type="project" value="InterPro"/>
</dbReference>
<dbReference type="Pfam" id="PF13742">
    <property type="entry name" value="tRNA_anti_2"/>
    <property type="match status" value="1"/>
</dbReference>
<evidence type="ECO:0000259" key="5">
    <source>
        <dbReference type="Pfam" id="PF02601"/>
    </source>
</evidence>
<feature type="non-terminal residue" evidence="7">
    <location>
        <position position="275"/>
    </location>
</feature>
<dbReference type="PANTHER" id="PTHR30008:SF0">
    <property type="entry name" value="EXODEOXYRIBONUCLEASE 7 LARGE SUBUNIT"/>
    <property type="match status" value="1"/>
</dbReference>
<dbReference type="InterPro" id="IPR003753">
    <property type="entry name" value="Exonuc_VII_L"/>
</dbReference>
<proteinExistence type="inferred from homology"/>
<evidence type="ECO:0000256" key="1">
    <source>
        <dbReference type="ARBA" id="ARBA00022490"/>
    </source>
</evidence>
<protein>
    <submittedName>
        <fullName evidence="7">Uncharacterized protein</fullName>
    </submittedName>
</protein>
<evidence type="ECO:0000256" key="4">
    <source>
        <dbReference type="ARBA" id="ARBA00022839"/>
    </source>
</evidence>
<evidence type="ECO:0000256" key="3">
    <source>
        <dbReference type="ARBA" id="ARBA00022801"/>
    </source>
</evidence>
<sequence length="275" mass="30572">MDQKEPTPQIYSVSEITGDVKSILESAFDSVWIEGEISNLRIPSSQHAYFVLKDDRSQIRCVLFKGFRSGLKFQPEDGDKVLIFGRITVYESRGDYQIIVERVEPKGLGELQKAFEKLKSRLKQEGLFNDDKKKPLPKLPWRIGVITSGTGAALRDIINIIRRRNPKVSVLVYPVKVQGEGAAEEISTAIHHLNKINNLDVLIVGRGGGSIEDLWAFNEEIVARAISESNIPVVSAVGHEIDFTIADFVSDLRAPTPSAAAELVVPILDEQLQKL</sequence>
<organism evidence="7">
    <name type="scientific">marine metagenome</name>
    <dbReference type="NCBI Taxonomy" id="408172"/>
    <lineage>
        <taxon>unclassified sequences</taxon>
        <taxon>metagenomes</taxon>
        <taxon>ecological metagenomes</taxon>
    </lineage>
</organism>
<name>A0A382M8J4_9ZZZZ</name>
<dbReference type="PANTHER" id="PTHR30008">
    <property type="entry name" value="EXODEOXYRIBONUCLEASE 7 LARGE SUBUNIT"/>
    <property type="match status" value="1"/>
</dbReference>
<evidence type="ECO:0000256" key="2">
    <source>
        <dbReference type="ARBA" id="ARBA00022722"/>
    </source>
</evidence>
<keyword evidence="4" id="KW-0269">Exonuclease</keyword>
<dbReference type="GO" id="GO:0009318">
    <property type="term" value="C:exodeoxyribonuclease VII complex"/>
    <property type="evidence" value="ECO:0007669"/>
    <property type="project" value="InterPro"/>
</dbReference>
<dbReference type="InterPro" id="IPR020579">
    <property type="entry name" value="Exonuc_VII_lsu_C"/>
</dbReference>
<dbReference type="HAMAP" id="MF_00378">
    <property type="entry name" value="Exonuc_7_L"/>
    <property type="match status" value="1"/>
</dbReference>
<dbReference type="InterPro" id="IPR025824">
    <property type="entry name" value="OB-fold_nuc-bd_dom"/>
</dbReference>
<dbReference type="CDD" id="cd04489">
    <property type="entry name" value="ExoVII_LU_OBF"/>
    <property type="match status" value="1"/>
</dbReference>
<dbReference type="AlphaFoldDB" id="A0A382M8J4"/>
<evidence type="ECO:0000313" key="7">
    <source>
        <dbReference type="EMBL" id="SVC45209.1"/>
    </source>
</evidence>